<dbReference type="Proteomes" id="UP000027059">
    <property type="component" value="Chromosome"/>
</dbReference>
<dbReference type="HOGENOM" id="CLU_2666640_0_0_0"/>
<dbReference type="AlphaFoldDB" id="A0A059Y1Z8"/>
<name>A0A059Y1Z8_9BACT</name>
<dbReference type="EMBL" id="CP007243">
    <property type="protein sequence ID" value="AIA31512.1"/>
    <property type="molecule type" value="Genomic_DNA"/>
</dbReference>
<sequence>MKSPCPFGFNLTRPFFRIGFVSECFLYWRACPFLRTRAWQREGPRSRTVALFMLPEEGSASDKTNSWGLKKYFFW</sequence>
<accession>A0A059Y1Z8</accession>
<proteinExistence type="predicted"/>
<protein>
    <submittedName>
        <fullName evidence="1">Uncharacterized protein</fullName>
    </submittedName>
</protein>
<organism evidence="1 2">
    <name type="scientific">Leptospirillum ferriphilum YSK</name>
    <dbReference type="NCBI Taxonomy" id="1441628"/>
    <lineage>
        <taxon>Bacteria</taxon>
        <taxon>Pseudomonadati</taxon>
        <taxon>Nitrospirota</taxon>
        <taxon>Nitrospiria</taxon>
        <taxon>Nitrospirales</taxon>
        <taxon>Nitrospiraceae</taxon>
        <taxon>Leptospirillum</taxon>
    </lineage>
</organism>
<gene>
    <name evidence="1" type="ORF">Y981_02830</name>
</gene>
<keyword evidence="2" id="KW-1185">Reference proteome</keyword>
<dbReference type="KEGG" id="lfp:Y981_02830"/>
<reference evidence="2" key="1">
    <citation type="submission" date="2014-02" db="EMBL/GenBank/DDBJ databases">
        <title>Complete genome sequence and comparative genomic analysis of the nitrogen-fixing bacterium Leptospirillum ferriphilum YSK.</title>
        <authorList>
            <person name="Guo X."/>
            <person name="Yin H."/>
            <person name="Liang Y."/>
            <person name="Hu Q."/>
            <person name="Ma L."/>
            <person name="Xiao Y."/>
            <person name="Zhang X."/>
            <person name="Qiu G."/>
            <person name="Liu X."/>
        </authorList>
    </citation>
    <scope>NUCLEOTIDE SEQUENCE [LARGE SCALE GENOMIC DNA]</scope>
    <source>
        <strain evidence="2">YSK</strain>
    </source>
</reference>
<reference evidence="1 2" key="2">
    <citation type="journal article" date="2015" name="Biomed. Res. Int.">
        <title>Effects of Arsenite Resistance on the Growth and Functional Gene Expression of Leptospirillum ferriphilum and Acidithiobacillus thiooxidans in Pure Culture and Coculture.</title>
        <authorList>
            <person name="Jiang H."/>
            <person name="Liang Y."/>
            <person name="Yin H."/>
            <person name="Xiao Y."/>
            <person name="Guo X."/>
            <person name="Xu Y."/>
            <person name="Hu Q."/>
            <person name="Liu H."/>
            <person name="Liu X."/>
        </authorList>
    </citation>
    <scope>NUCLEOTIDE SEQUENCE [LARGE SCALE GENOMIC DNA]</scope>
    <source>
        <strain evidence="1 2">YSK</strain>
    </source>
</reference>
<evidence type="ECO:0000313" key="2">
    <source>
        <dbReference type="Proteomes" id="UP000027059"/>
    </source>
</evidence>
<evidence type="ECO:0000313" key="1">
    <source>
        <dbReference type="EMBL" id="AIA31512.1"/>
    </source>
</evidence>